<keyword evidence="2" id="KW-1185">Reference proteome</keyword>
<reference evidence="1" key="1">
    <citation type="submission" date="2020-09" db="EMBL/GenBank/DDBJ databases">
        <title>A novel bacterium of genus Hazenella, isolated from South China Sea.</title>
        <authorList>
            <person name="Huang H."/>
            <person name="Mo K."/>
            <person name="Hu Y."/>
        </authorList>
    </citation>
    <scope>NUCLEOTIDE SEQUENCE</scope>
    <source>
        <strain evidence="1">IB182357</strain>
    </source>
</reference>
<protein>
    <submittedName>
        <fullName evidence="1">Uncharacterized protein</fullName>
    </submittedName>
</protein>
<organism evidence="1 2">
    <name type="scientific">Polycladospora coralii</name>
    <dbReference type="NCBI Taxonomy" id="2771432"/>
    <lineage>
        <taxon>Bacteria</taxon>
        <taxon>Bacillati</taxon>
        <taxon>Bacillota</taxon>
        <taxon>Bacilli</taxon>
        <taxon>Bacillales</taxon>
        <taxon>Thermoactinomycetaceae</taxon>
        <taxon>Polycladospora</taxon>
    </lineage>
</organism>
<gene>
    <name evidence="1" type="ORF">IC620_15045</name>
</gene>
<comment type="caution">
    <text evidence="1">The sequence shown here is derived from an EMBL/GenBank/DDBJ whole genome shotgun (WGS) entry which is preliminary data.</text>
</comment>
<proteinExistence type="predicted"/>
<name>A0A926NCD2_9BACL</name>
<evidence type="ECO:0000313" key="2">
    <source>
        <dbReference type="Proteomes" id="UP000661691"/>
    </source>
</evidence>
<evidence type="ECO:0000313" key="1">
    <source>
        <dbReference type="EMBL" id="MBD1373662.1"/>
    </source>
</evidence>
<sequence length="117" mass="13957">MEINLPSESKLPKAFIYPEPFLNVIKLDLINLEPWIIMNSDQVVFRMQGLKKRYPTRVLVPFAKRLDNDDLACFELEKGERVQVIHDFASIGFEQRKEFNGFWDWFRDAIDEMIEFD</sequence>
<dbReference type="Proteomes" id="UP000661691">
    <property type="component" value="Unassembled WGS sequence"/>
</dbReference>
<accession>A0A926NCD2</accession>
<dbReference type="AlphaFoldDB" id="A0A926NCD2"/>
<dbReference type="RefSeq" id="WP_191142666.1">
    <property type="nucleotide sequence ID" value="NZ_JACXAH010000032.1"/>
</dbReference>
<dbReference type="EMBL" id="JACXAH010000032">
    <property type="protein sequence ID" value="MBD1373662.1"/>
    <property type="molecule type" value="Genomic_DNA"/>
</dbReference>